<keyword evidence="4" id="KW-1185">Reference proteome</keyword>
<proteinExistence type="predicted"/>
<dbReference type="GO" id="GO:0006355">
    <property type="term" value="P:regulation of DNA-templated transcription"/>
    <property type="evidence" value="ECO:0007669"/>
    <property type="project" value="InterPro"/>
</dbReference>
<feature type="domain" description="HTH cro/C1-type" evidence="1">
    <location>
        <begin position="65"/>
        <end position="119"/>
    </location>
</feature>
<dbReference type="Pfam" id="PF01381">
    <property type="entry name" value="HTH_3"/>
    <property type="match status" value="1"/>
</dbReference>
<dbReference type="EMBL" id="CP015579">
    <property type="protein sequence ID" value="ARU94355.1"/>
    <property type="molecule type" value="Genomic_DNA"/>
</dbReference>
<dbReference type="Gene3D" id="1.10.260.40">
    <property type="entry name" value="lambda repressor-like DNA-binding domains"/>
    <property type="match status" value="1"/>
</dbReference>
<evidence type="ECO:0000313" key="3">
    <source>
        <dbReference type="EMBL" id="ARU98395.1"/>
    </source>
</evidence>
<dbReference type="CDD" id="cd00093">
    <property type="entry name" value="HTH_XRE"/>
    <property type="match status" value="1"/>
</dbReference>
<name>A0A1Y0L9B0_TATCI</name>
<dbReference type="AlphaFoldDB" id="A0A1Y0L9B0"/>
<evidence type="ECO:0000259" key="1">
    <source>
        <dbReference type="PROSITE" id="PS50943"/>
    </source>
</evidence>
<evidence type="ECO:0000313" key="2">
    <source>
        <dbReference type="EMBL" id="ARU94355.1"/>
    </source>
</evidence>
<dbReference type="InterPro" id="IPR039060">
    <property type="entry name" value="Antitox_HigA"/>
</dbReference>
<dbReference type="SMART" id="SM00530">
    <property type="entry name" value="HTH_XRE"/>
    <property type="match status" value="1"/>
</dbReference>
<dbReference type="RefSeq" id="WP_087488715.1">
    <property type="nucleotide sequence ID" value="NZ_CP015579.1"/>
</dbReference>
<dbReference type="Proteomes" id="UP000195814">
    <property type="component" value="Chromosome"/>
</dbReference>
<reference evidence="4 5" key="1">
    <citation type="submission" date="2016-05" db="EMBL/GenBank/DDBJ databases">
        <title>Complete genome sequence of two 2,5-diketo-D-glunonic acid producing strain Tatumella citrea.</title>
        <authorList>
            <person name="Duan C."/>
            <person name="Yang J."/>
            <person name="Yang S."/>
        </authorList>
    </citation>
    <scope>NUCLEOTIDE SEQUENCE [LARGE SCALE GENOMIC DNA]</scope>
    <source>
        <strain evidence="3 4">ATCC 39140</strain>
        <strain evidence="2 5">DSM 13699</strain>
    </source>
</reference>
<dbReference type="EMBL" id="CP015581">
    <property type="protein sequence ID" value="ARU98395.1"/>
    <property type="molecule type" value="Genomic_DNA"/>
</dbReference>
<accession>A0A1Y0L9B0</accession>
<dbReference type="GO" id="GO:0001046">
    <property type="term" value="F:core promoter sequence-specific DNA binding"/>
    <property type="evidence" value="ECO:0007669"/>
    <property type="project" value="TreeGrafter"/>
</dbReference>
<dbReference type="PANTHER" id="PTHR40455">
    <property type="entry name" value="ANTITOXIN HIGA"/>
    <property type="match status" value="1"/>
</dbReference>
<dbReference type="InterPro" id="IPR010982">
    <property type="entry name" value="Lambda_DNA-bd_dom_sf"/>
</dbReference>
<dbReference type="PANTHER" id="PTHR40455:SF1">
    <property type="entry name" value="ANTITOXIN HIGA"/>
    <property type="match status" value="1"/>
</dbReference>
<dbReference type="SUPFAM" id="SSF47413">
    <property type="entry name" value="lambda repressor-like DNA-binding domains"/>
    <property type="match status" value="1"/>
</dbReference>
<dbReference type="OrthoDB" id="9796786at2"/>
<evidence type="ECO:0000313" key="4">
    <source>
        <dbReference type="Proteomes" id="UP000195729"/>
    </source>
</evidence>
<sequence>MKYQVKPIRNEADYLNALAVTEPLFDSQPEPGTEAGDFMEVMITLIAVYEDEHYKIIPPTAVEAIKFRMDQQGLTPRDVASMIDATPSRVYEILNGTRQLSKTQILALHQRANIPLESLMSEPVTRKLSRGKPRT</sequence>
<dbReference type="KEGG" id="tci:A7K98_11575"/>
<organism evidence="2 5">
    <name type="scientific">Tatumella citrea</name>
    <name type="common">Pantoea citrea</name>
    <dbReference type="NCBI Taxonomy" id="53336"/>
    <lineage>
        <taxon>Bacteria</taxon>
        <taxon>Pseudomonadati</taxon>
        <taxon>Pseudomonadota</taxon>
        <taxon>Gammaproteobacteria</taxon>
        <taxon>Enterobacterales</taxon>
        <taxon>Erwiniaceae</taxon>
        <taxon>Tatumella</taxon>
    </lineage>
</organism>
<gene>
    <name evidence="2" type="ORF">A7K98_11575</name>
    <name evidence="3" type="ORF">A7K99_11575</name>
</gene>
<dbReference type="PROSITE" id="PS50943">
    <property type="entry name" value="HTH_CROC1"/>
    <property type="match status" value="1"/>
</dbReference>
<dbReference type="Proteomes" id="UP000195729">
    <property type="component" value="Chromosome"/>
</dbReference>
<dbReference type="InterPro" id="IPR001387">
    <property type="entry name" value="Cro/C1-type_HTH"/>
</dbReference>
<evidence type="ECO:0000313" key="5">
    <source>
        <dbReference type="Proteomes" id="UP000195814"/>
    </source>
</evidence>
<protein>
    <recommendedName>
        <fullName evidence="1">HTH cro/C1-type domain-containing protein</fullName>
    </recommendedName>
</protein>